<name>A0A1B9NUP3_ALILO</name>
<evidence type="ECO:0000313" key="1">
    <source>
        <dbReference type="EMBL" id="OCH17760.1"/>
    </source>
</evidence>
<protein>
    <submittedName>
        <fullName evidence="1">Uncharacterized protein</fullName>
    </submittedName>
</protein>
<reference evidence="1 2" key="1">
    <citation type="submission" date="2016-06" db="EMBL/GenBank/DDBJ databases">
        <authorList>
            <person name="Kjaerup R.B."/>
            <person name="Dalgaard T.S."/>
            <person name="Juul-Madsen H.R."/>
        </authorList>
    </citation>
    <scope>NUCLEOTIDE SEQUENCE [LARGE SCALE GENOMIC DNA]</scope>
    <source>
        <strain evidence="1 2">1S159</strain>
    </source>
</reference>
<gene>
    <name evidence="1" type="ORF">A6E04_18030</name>
</gene>
<organism evidence="1 2">
    <name type="scientific">Aliivibrio logei</name>
    <name type="common">Vibrio logei</name>
    <dbReference type="NCBI Taxonomy" id="688"/>
    <lineage>
        <taxon>Bacteria</taxon>
        <taxon>Pseudomonadati</taxon>
        <taxon>Pseudomonadota</taxon>
        <taxon>Gammaproteobacteria</taxon>
        <taxon>Vibrionales</taxon>
        <taxon>Vibrionaceae</taxon>
        <taxon>Aliivibrio</taxon>
    </lineage>
</organism>
<accession>A0A1B9NUP3</accession>
<evidence type="ECO:0000313" key="2">
    <source>
        <dbReference type="Proteomes" id="UP000093523"/>
    </source>
</evidence>
<proteinExistence type="predicted"/>
<dbReference type="RefSeq" id="WP_065612024.1">
    <property type="nucleotide sequence ID" value="NZ_CAWMPN010000027.1"/>
</dbReference>
<comment type="caution">
    <text evidence="1">The sequence shown here is derived from an EMBL/GenBank/DDBJ whole genome shotgun (WGS) entry which is preliminary data.</text>
</comment>
<dbReference type="AlphaFoldDB" id="A0A1B9NUP3"/>
<sequence>MDIRCTLRNELNLLAEREMQNKGYKWKADTKISSFHQYMNLLNREISPIPRMVFMSKNLDCPLECKDGFDALVNGFKLGFNINAYLSSNLKDASYNDSFLNDFGLHHFHLGTGICESGKSKGFINRTGPILIAYVTEESVYFLRVSKHGKGGVPYLWTEQSLIEIMHEEWPELLKPYTIYGISQSSEILTSEQRQNLRKNSCNALIEMPDGTNYAPIGGGITSADTNIKFTRDFDVFYAEAKLILKELCKYINKTNDYSMRFPVKLSLKALSNGFLYEDVINKTQYLVRLTNSINLQITGFRQGELPEYYPHFDGYKVNAITESIITNKN</sequence>
<dbReference type="Proteomes" id="UP000093523">
    <property type="component" value="Unassembled WGS sequence"/>
</dbReference>
<dbReference type="OrthoDB" id="9135240at2"/>
<dbReference type="EMBL" id="MAJU01000027">
    <property type="protein sequence ID" value="OCH17760.1"/>
    <property type="molecule type" value="Genomic_DNA"/>
</dbReference>